<keyword evidence="2" id="KW-1185">Reference proteome</keyword>
<sequence length="59" mass="6496">MCNLCNGTHVVHVDTQSSISFHNCPNCGPESKENQKARYELLYAKLAEAEMRLALGSVS</sequence>
<gene>
    <name evidence="1" type="ORF">GJU41_12575</name>
</gene>
<comment type="caution">
    <text evidence="1">The sequence shown here is derived from an EMBL/GenBank/DDBJ whole genome shotgun (WGS) entry which is preliminary data.</text>
</comment>
<protein>
    <submittedName>
        <fullName evidence="1">Uncharacterized protein</fullName>
    </submittedName>
</protein>
<dbReference type="AlphaFoldDB" id="A0A6I2MAK8"/>
<organism evidence="1 2">
    <name type="scientific">Metabacillus idriensis</name>
    <dbReference type="NCBI Taxonomy" id="324768"/>
    <lineage>
        <taxon>Bacteria</taxon>
        <taxon>Bacillati</taxon>
        <taxon>Bacillota</taxon>
        <taxon>Bacilli</taxon>
        <taxon>Bacillales</taxon>
        <taxon>Bacillaceae</taxon>
        <taxon>Metabacillus</taxon>
    </lineage>
</organism>
<proteinExistence type="predicted"/>
<evidence type="ECO:0000313" key="1">
    <source>
        <dbReference type="EMBL" id="MRX54809.1"/>
    </source>
</evidence>
<evidence type="ECO:0000313" key="2">
    <source>
        <dbReference type="Proteomes" id="UP000441585"/>
    </source>
</evidence>
<name>A0A6I2MAK8_9BACI</name>
<accession>A0A6I2MAK8</accession>
<reference evidence="1 2" key="1">
    <citation type="submission" date="2019-11" db="EMBL/GenBank/DDBJ databases">
        <title>Bacillus idriensis genome.</title>
        <authorList>
            <person name="Konopka E.N."/>
            <person name="Newman J.D."/>
        </authorList>
    </citation>
    <scope>NUCLEOTIDE SEQUENCE [LARGE SCALE GENOMIC DNA]</scope>
    <source>
        <strain evidence="1 2">DSM 19097</strain>
    </source>
</reference>
<dbReference type="Proteomes" id="UP000441585">
    <property type="component" value="Unassembled WGS sequence"/>
</dbReference>
<dbReference type="EMBL" id="WKKF01000002">
    <property type="protein sequence ID" value="MRX54809.1"/>
    <property type="molecule type" value="Genomic_DNA"/>
</dbReference>
<dbReference type="RefSeq" id="WP_154318764.1">
    <property type="nucleotide sequence ID" value="NZ_CAJGAA010000002.1"/>
</dbReference>